<feature type="compositionally biased region" description="Basic and acidic residues" evidence="1">
    <location>
        <begin position="167"/>
        <end position="185"/>
    </location>
</feature>
<reference evidence="2" key="3">
    <citation type="journal article" date="2017" name="Nature">
        <title>Genome sequence of the progenitor of the wheat D genome Aegilops tauschii.</title>
        <authorList>
            <person name="Luo M.C."/>
            <person name="Gu Y.Q."/>
            <person name="Puiu D."/>
            <person name="Wang H."/>
            <person name="Twardziok S.O."/>
            <person name="Deal K.R."/>
            <person name="Huo N."/>
            <person name="Zhu T."/>
            <person name="Wang L."/>
            <person name="Wang Y."/>
            <person name="McGuire P.E."/>
            <person name="Liu S."/>
            <person name="Long H."/>
            <person name="Ramasamy R.K."/>
            <person name="Rodriguez J.C."/>
            <person name="Van S.L."/>
            <person name="Yuan L."/>
            <person name="Wang Z."/>
            <person name="Xia Z."/>
            <person name="Xiao L."/>
            <person name="Anderson O.D."/>
            <person name="Ouyang S."/>
            <person name="Liang Y."/>
            <person name="Zimin A.V."/>
            <person name="Pertea G."/>
            <person name="Qi P."/>
            <person name="Bennetzen J.L."/>
            <person name="Dai X."/>
            <person name="Dawson M.W."/>
            <person name="Muller H.G."/>
            <person name="Kugler K."/>
            <person name="Rivarola-Duarte L."/>
            <person name="Spannagl M."/>
            <person name="Mayer K.F.X."/>
            <person name="Lu F.H."/>
            <person name="Bevan M.W."/>
            <person name="Leroy P."/>
            <person name="Li P."/>
            <person name="You F.M."/>
            <person name="Sun Q."/>
            <person name="Liu Z."/>
            <person name="Lyons E."/>
            <person name="Wicker T."/>
            <person name="Salzberg S.L."/>
            <person name="Devos K.M."/>
            <person name="Dvorak J."/>
        </authorList>
    </citation>
    <scope>NUCLEOTIDE SEQUENCE [LARGE SCALE GENOMIC DNA]</scope>
    <source>
        <strain evidence="2">cv. AL8/78</strain>
    </source>
</reference>
<evidence type="ECO:0000313" key="2">
    <source>
        <dbReference type="EnsemblPlants" id="AET4Gv20289100.21"/>
    </source>
</evidence>
<reference evidence="2" key="5">
    <citation type="journal article" date="2021" name="G3 (Bethesda)">
        <title>Aegilops tauschii genome assembly Aet v5.0 features greater sequence contiguity and improved annotation.</title>
        <authorList>
            <person name="Wang L."/>
            <person name="Zhu T."/>
            <person name="Rodriguez J.C."/>
            <person name="Deal K.R."/>
            <person name="Dubcovsky J."/>
            <person name="McGuire P.E."/>
            <person name="Lux T."/>
            <person name="Spannagl M."/>
            <person name="Mayer K.F.X."/>
            <person name="Baldrich P."/>
            <person name="Meyers B.C."/>
            <person name="Huo N."/>
            <person name="Gu Y.Q."/>
            <person name="Zhou H."/>
            <person name="Devos K.M."/>
            <person name="Bennetzen J.L."/>
            <person name="Unver T."/>
            <person name="Budak H."/>
            <person name="Gulick P.J."/>
            <person name="Galiba G."/>
            <person name="Kalapos B."/>
            <person name="Nelson D.R."/>
            <person name="Li P."/>
            <person name="You F.M."/>
            <person name="Luo M.C."/>
            <person name="Dvorak J."/>
        </authorList>
    </citation>
    <scope>NUCLEOTIDE SEQUENCE [LARGE SCALE GENOMIC DNA]</scope>
    <source>
        <strain evidence="2">cv. AL8/78</strain>
    </source>
</reference>
<reference evidence="3" key="1">
    <citation type="journal article" date="2014" name="Science">
        <title>Ancient hybridizations among the ancestral genomes of bread wheat.</title>
        <authorList>
            <consortium name="International Wheat Genome Sequencing Consortium,"/>
            <person name="Marcussen T."/>
            <person name="Sandve S.R."/>
            <person name="Heier L."/>
            <person name="Spannagl M."/>
            <person name="Pfeifer M."/>
            <person name="Jakobsen K.S."/>
            <person name="Wulff B.B."/>
            <person name="Steuernagel B."/>
            <person name="Mayer K.F."/>
            <person name="Olsen O.A."/>
        </authorList>
    </citation>
    <scope>NUCLEOTIDE SEQUENCE [LARGE SCALE GENOMIC DNA]</scope>
    <source>
        <strain evidence="3">cv. AL8/78</strain>
    </source>
</reference>
<accession>A0A453HTR1</accession>
<feature type="region of interest" description="Disordered" evidence="1">
    <location>
        <begin position="155"/>
        <end position="185"/>
    </location>
</feature>
<evidence type="ECO:0000256" key="1">
    <source>
        <dbReference type="SAM" id="MobiDB-lite"/>
    </source>
</evidence>
<protein>
    <submittedName>
        <fullName evidence="2">Uncharacterized protein</fullName>
    </submittedName>
</protein>
<sequence>MVSSFKGSTIYHDSIPFIRGSAFPLSIVITMAVPHIFPDLPDRNRSAMQDHLALPNIARILMEEEDDIDEDNPALLKAQRPFAQILSSSMHASTLMADQGGALASDMHSPSSGISKFKGVDDVRSLLLLANGEFSTDIFSTAFLKGMEEAKKFLPTNSELTATGEQDQPKEKSSRGRKDWSDEVEADFSRTDRLVEAGACTRC</sequence>
<reference evidence="3" key="2">
    <citation type="journal article" date="2017" name="Nat. Plants">
        <title>The Aegilops tauschii genome reveals multiple impacts of transposons.</title>
        <authorList>
            <person name="Zhao G."/>
            <person name="Zou C."/>
            <person name="Li K."/>
            <person name="Wang K."/>
            <person name="Li T."/>
            <person name="Gao L."/>
            <person name="Zhang X."/>
            <person name="Wang H."/>
            <person name="Yang Z."/>
            <person name="Liu X."/>
            <person name="Jiang W."/>
            <person name="Mao L."/>
            <person name="Kong X."/>
            <person name="Jiao Y."/>
            <person name="Jia J."/>
        </authorList>
    </citation>
    <scope>NUCLEOTIDE SEQUENCE [LARGE SCALE GENOMIC DNA]</scope>
    <source>
        <strain evidence="3">cv. AL8/78</strain>
    </source>
</reference>
<dbReference type="Gramene" id="AET4Gv20289100.21">
    <property type="protein sequence ID" value="AET4Gv20289100.21"/>
    <property type="gene ID" value="AET4Gv20289100"/>
</dbReference>
<dbReference type="Proteomes" id="UP000015105">
    <property type="component" value="Chromosome 4D"/>
</dbReference>
<name>A0A453HTR1_AEGTS</name>
<reference evidence="2" key="4">
    <citation type="submission" date="2019-03" db="UniProtKB">
        <authorList>
            <consortium name="EnsemblPlants"/>
        </authorList>
    </citation>
    <scope>IDENTIFICATION</scope>
</reference>
<feature type="compositionally biased region" description="Polar residues" evidence="1">
    <location>
        <begin position="155"/>
        <end position="166"/>
    </location>
</feature>
<dbReference type="EnsemblPlants" id="AET4Gv20289100.21">
    <property type="protein sequence ID" value="AET4Gv20289100.21"/>
    <property type="gene ID" value="AET4Gv20289100"/>
</dbReference>
<organism evidence="2 3">
    <name type="scientific">Aegilops tauschii subsp. strangulata</name>
    <name type="common">Goatgrass</name>
    <dbReference type="NCBI Taxonomy" id="200361"/>
    <lineage>
        <taxon>Eukaryota</taxon>
        <taxon>Viridiplantae</taxon>
        <taxon>Streptophyta</taxon>
        <taxon>Embryophyta</taxon>
        <taxon>Tracheophyta</taxon>
        <taxon>Spermatophyta</taxon>
        <taxon>Magnoliopsida</taxon>
        <taxon>Liliopsida</taxon>
        <taxon>Poales</taxon>
        <taxon>Poaceae</taxon>
        <taxon>BOP clade</taxon>
        <taxon>Pooideae</taxon>
        <taxon>Triticodae</taxon>
        <taxon>Triticeae</taxon>
        <taxon>Triticinae</taxon>
        <taxon>Aegilops</taxon>
    </lineage>
</organism>
<proteinExistence type="predicted"/>
<dbReference type="AlphaFoldDB" id="A0A453HTR1"/>
<evidence type="ECO:0000313" key="3">
    <source>
        <dbReference type="Proteomes" id="UP000015105"/>
    </source>
</evidence>
<keyword evidence="3" id="KW-1185">Reference proteome</keyword>